<dbReference type="EMBL" id="CM029045">
    <property type="protein sequence ID" value="KAG2594798.1"/>
    <property type="molecule type" value="Genomic_DNA"/>
</dbReference>
<proteinExistence type="predicted"/>
<feature type="region of interest" description="Disordered" evidence="1">
    <location>
        <begin position="71"/>
        <end position="93"/>
    </location>
</feature>
<accession>A0A8T0SCI6</accession>
<name>A0A8T0SCI6_PANVG</name>
<organism evidence="2 3">
    <name type="scientific">Panicum virgatum</name>
    <name type="common">Blackwell switchgrass</name>
    <dbReference type="NCBI Taxonomy" id="38727"/>
    <lineage>
        <taxon>Eukaryota</taxon>
        <taxon>Viridiplantae</taxon>
        <taxon>Streptophyta</taxon>
        <taxon>Embryophyta</taxon>
        <taxon>Tracheophyta</taxon>
        <taxon>Spermatophyta</taxon>
        <taxon>Magnoliopsida</taxon>
        <taxon>Liliopsida</taxon>
        <taxon>Poales</taxon>
        <taxon>Poaceae</taxon>
        <taxon>PACMAD clade</taxon>
        <taxon>Panicoideae</taxon>
        <taxon>Panicodae</taxon>
        <taxon>Paniceae</taxon>
        <taxon>Panicinae</taxon>
        <taxon>Panicum</taxon>
        <taxon>Panicum sect. Hiantes</taxon>
    </lineage>
</organism>
<protein>
    <submittedName>
        <fullName evidence="2">Uncharacterized protein</fullName>
    </submittedName>
</protein>
<gene>
    <name evidence="2" type="ORF">PVAP13_5KG021240</name>
</gene>
<sequence length="182" mass="19295">MCVGPTKYYLFHHSPSSPASHPASLPPLRIGRAAPPGHHQTLSLRAASIRGGGSRRAWRALLLLARRGRHEGGGREVSGFSRRAGRRDGGGSRSRCRGLGCEWERRGTAAAATAHMEASVEVSCCLDPMRVGVRSGVLAPHGKSSPVPLESVNLSREKCKLKMDVGAHAGFSSPIQGECVDS</sequence>
<comment type="caution">
    <text evidence="2">The sequence shown here is derived from an EMBL/GenBank/DDBJ whole genome shotgun (WGS) entry which is preliminary data.</text>
</comment>
<evidence type="ECO:0000256" key="1">
    <source>
        <dbReference type="SAM" id="MobiDB-lite"/>
    </source>
</evidence>
<dbReference type="AlphaFoldDB" id="A0A8T0SCI6"/>
<reference evidence="2" key="1">
    <citation type="submission" date="2020-05" db="EMBL/GenBank/DDBJ databases">
        <title>WGS assembly of Panicum virgatum.</title>
        <authorList>
            <person name="Lovell J.T."/>
            <person name="Jenkins J."/>
            <person name="Shu S."/>
            <person name="Juenger T.E."/>
            <person name="Schmutz J."/>
        </authorList>
    </citation>
    <scope>NUCLEOTIDE SEQUENCE</scope>
    <source>
        <strain evidence="2">AP13</strain>
    </source>
</reference>
<dbReference type="Proteomes" id="UP000823388">
    <property type="component" value="Chromosome 5K"/>
</dbReference>
<evidence type="ECO:0000313" key="3">
    <source>
        <dbReference type="Proteomes" id="UP000823388"/>
    </source>
</evidence>
<evidence type="ECO:0000313" key="2">
    <source>
        <dbReference type="EMBL" id="KAG2594798.1"/>
    </source>
</evidence>
<keyword evidence="3" id="KW-1185">Reference proteome</keyword>